<reference evidence="1" key="1">
    <citation type="journal article" date="2023" name="G3 (Bethesda)">
        <title>A reference genome for the long-term kleptoplast-retaining sea slug Elysia crispata morphotype clarki.</title>
        <authorList>
            <person name="Eastman K.E."/>
            <person name="Pendleton A.L."/>
            <person name="Shaikh M.A."/>
            <person name="Suttiyut T."/>
            <person name="Ogas R."/>
            <person name="Tomko P."/>
            <person name="Gavelis G."/>
            <person name="Widhalm J.R."/>
            <person name="Wisecaver J.H."/>
        </authorList>
    </citation>
    <scope>NUCLEOTIDE SEQUENCE</scope>
    <source>
        <strain evidence="1">ECLA1</strain>
    </source>
</reference>
<evidence type="ECO:0000313" key="1">
    <source>
        <dbReference type="EMBL" id="KAK3696330.1"/>
    </source>
</evidence>
<sequence length="165" mass="18870">MSKKRLKCFEITFEITSEDERLSLLDRFNSLPSKNEQGAMLASLLTVEKVKQRRPRDNDGASKLHDHSYTYSVKVTREGNSTTVPVCFNAFISIFGTTKAVVERIRKSLAETGVTAIWNATGTCALSTKKPRWRHQLTGWKNFEGHARNLRRSTLWQWSLTCSKM</sequence>
<name>A0AAE0XMA5_9GAST</name>
<dbReference type="EMBL" id="JAWDGP010008050">
    <property type="protein sequence ID" value="KAK3696330.1"/>
    <property type="molecule type" value="Genomic_DNA"/>
</dbReference>
<keyword evidence="2" id="KW-1185">Reference proteome</keyword>
<accession>A0AAE0XMA5</accession>
<dbReference type="Proteomes" id="UP001283361">
    <property type="component" value="Unassembled WGS sequence"/>
</dbReference>
<evidence type="ECO:0000313" key="2">
    <source>
        <dbReference type="Proteomes" id="UP001283361"/>
    </source>
</evidence>
<dbReference type="AlphaFoldDB" id="A0AAE0XMA5"/>
<organism evidence="1 2">
    <name type="scientific">Elysia crispata</name>
    <name type="common">lettuce slug</name>
    <dbReference type="NCBI Taxonomy" id="231223"/>
    <lineage>
        <taxon>Eukaryota</taxon>
        <taxon>Metazoa</taxon>
        <taxon>Spiralia</taxon>
        <taxon>Lophotrochozoa</taxon>
        <taxon>Mollusca</taxon>
        <taxon>Gastropoda</taxon>
        <taxon>Heterobranchia</taxon>
        <taxon>Euthyneura</taxon>
        <taxon>Panpulmonata</taxon>
        <taxon>Sacoglossa</taxon>
        <taxon>Placobranchoidea</taxon>
        <taxon>Plakobranchidae</taxon>
        <taxon>Elysia</taxon>
    </lineage>
</organism>
<gene>
    <name evidence="1" type="ORF">RRG08_066701</name>
</gene>
<proteinExistence type="predicted"/>
<protein>
    <submittedName>
        <fullName evidence="1">Uncharacterized protein</fullName>
    </submittedName>
</protein>
<comment type="caution">
    <text evidence="1">The sequence shown here is derived from an EMBL/GenBank/DDBJ whole genome shotgun (WGS) entry which is preliminary data.</text>
</comment>